<keyword evidence="3" id="KW-1185">Reference proteome</keyword>
<reference evidence="2 3" key="1">
    <citation type="submission" date="2020-08" db="EMBL/GenBank/DDBJ databases">
        <title>Genomic Encyclopedia of Type Strains, Phase IV (KMG-IV): sequencing the most valuable type-strain genomes for metagenomic binning, comparative biology and taxonomic classification.</title>
        <authorList>
            <person name="Goeker M."/>
        </authorList>
    </citation>
    <scope>NUCLEOTIDE SEQUENCE [LARGE SCALE GENOMIC DNA]</scope>
    <source>
        <strain evidence="2 3">DSM 102134</strain>
    </source>
</reference>
<sequence length="57" mass="6144">MAKFGALWLAFALPNLLGASADQLPPFPNHGGHPIWIVPPNNLENFPLASMVPARLL</sequence>
<comment type="caution">
    <text evidence="2">The sequence shown here is derived from an EMBL/GenBank/DDBJ whole genome shotgun (WGS) entry which is preliminary data.</text>
</comment>
<gene>
    <name evidence="2" type="ORF">HNQ75_004258</name>
</gene>
<protein>
    <submittedName>
        <fullName evidence="2">Uncharacterized protein</fullName>
    </submittedName>
</protein>
<dbReference type="AlphaFoldDB" id="A0A7X0DGK9"/>
<dbReference type="Proteomes" id="UP000535501">
    <property type="component" value="Unassembled WGS sequence"/>
</dbReference>
<feature type="signal peptide" evidence="1">
    <location>
        <begin position="1"/>
        <end position="21"/>
    </location>
</feature>
<evidence type="ECO:0000256" key="1">
    <source>
        <dbReference type="SAM" id="SignalP"/>
    </source>
</evidence>
<dbReference type="EMBL" id="JACHEJ010000024">
    <property type="protein sequence ID" value="MBB6182269.1"/>
    <property type="molecule type" value="Genomic_DNA"/>
</dbReference>
<name>A0A7X0DGK9_9HYPH</name>
<keyword evidence="1" id="KW-0732">Signal</keyword>
<accession>A0A7X0DGK9</accession>
<feature type="chain" id="PRO_5031315135" evidence="1">
    <location>
        <begin position="22"/>
        <end position="57"/>
    </location>
</feature>
<evidence type="ECO:0000313" key="3">
    <source>
        <dbReference type="Proteomes" id="UP000535501"/>
    </source>
</evidence>
<organism evidence="2 3">
    <name type="scientific">Pseudorhizobium flavum</name>
    <dbReference type="NCBI Taxonomy" id="1335061"/>
    <lineage>
        <taxon>Bacteria</taxon>
        <taxon>Pseudomonadati</taxon>
        <taxon>Pseudomonadota</taxon>
        <taxon>Alphaproteobacteria</taxon>
        <taxon>Hyphomicrobiales</taxon>
        <taxon>Rhizobiaceae</taxon>
        <taxon>Rhizobium/Agrobacterium group</taxon>
        <taxon>Pseudorhizobium</taxon>
    </lineage>
</organism>
<proteinExistence type="predicted"/>
<evidence type="ECO:0000313" key="2">
    <source>
        <dbReference type="EMBL" id="MBB6182269.1"/>
    </source>
</evidence>